<organism evidence="1 2">
    <name type="scientific">Gossypium stocksii</name>
    <dbReference type="NCBI Taxonomy" id="47602"/>
    <lineage>
        <taxon>Eukaryota</taxon>
        <taxon>Viridiplantae</taxon>
        <taxon>Streptophyta</taxon>
        <taxon>Embryophyta</taxon>
        <taxon>Tracheophyta</taxon>
        <taxon>Spermatophyta</taxon>
        <taxon>Magnoliopsida</taxon>
        <taxon>eudicotyledons</taxon>
        <taxon>Gunneridae</taxon>
        <taxon>Pentapetalae</taxon>
        <taxon>rosids</taxon>
        <taxon>malvids</taxon>
        <taxon>Malvales</taxon>
        <taxon>Malvaceae</taxon>
        <taxon>Malvoideae</taxon>
        <taxon>Gossypium</taxon>
    </lineage>
</organism>
<keyword evidence="2" id="KW-1185">Reference proteome</keyword>
<sequence length="123" mass="14159">MSNISSVGIIEPLMKFHFEYDEEDGLQTVLHMNLNLNTIDKPGELMTCKESIHETVVFMEAPQFPKSQGTRTARSNEVFRRRHGWATREQEEQPPSTVDERLHRIEACLEPMEASISSILNML</sequence>
<dbReference type="Proteomes" id="UP000828251">
    <property type="component" value="Unassembled WGS sequence"/>
</dbReference>
<proteinExistence type="predicted"/>
<dbReference type="AlphaFoldDB" id="A0A9D3ZJN3"/>
<name>A0A9D3ZJN3_9ROSI</name>
<reference evidence="1 2" key="1">
    <citation type="journal article" date="2021" name="Plant Biotechnol. J.">
        <title>Multi-omics assisted identification of the key and species-specific regulatory components of drought-tolerant mechanisms in Gossypium stocksii.</title>
        <authorList>
            <person name="Yu D."/>
            <person name="Ke L."/>
            <person name="Zhang D."/>
            <person name="Wu Y."/>
            <person name="Sun Y."/>
            <person name="Mei J."/>
            <person name="Sun J."/>
            <person name="Sun Y."/>
        </authorList>
    </citation>
    <scope>NUCLEOTIDE SEQUENCE [LARGE SCALE GENOMIC DNA]</scope>
    <source>
        <strain evidence="2">cv. E1</strain>
        <tissue evidence="1">Leaf</tissue>
    </source>
</reference>
<evidence type="ECO:0000313" key="1">
    <source>
        <dbReference type="EMBL" id="KAH1039644.1"/>
    </source>
</evidence>
<gene>
    <name evidence="1" type="ORF">J1N35_041387</name>
</gene>
<evidence type="ECO:0000313" key="2">
    <source>
        <dbReference type="Proteomes" id="UP000828251"/>
    </source>
</evidence>
<accession>A0A9D3ZJN3</accession>
<protein>
    <submittedName>
        <fullName evidence="1">Uncharacterized protein</fullName>
    </submittedName>
</protein>
<comment type="caution">
    <text evidence="1">The sequence shown here is derived from an EMBL/GenBank/DDBJ whole genome shotgun (WGS) entry which is preliminary data.</text>
</comment>
<dbReference type="EMBL" id="JAIQCV010000012">
    <property type="protein sequence ID" value="KAH1039644.1"/>
    <property type="molecule type" value="Genomic_DNA"/>
</dbReference>